<name>A0A0A9HHB1_ARUDO</name>
<proteinExistence type="predicted"/>
<dbReference type="PANTHER" id="PTHR47165:SF3">
    <property type="entry name" value="RETROTRANSPOSON-LIKE PROTEIN"/>
    <property type="match status" value="1"/>
</dbReference>
<sequence>MICFGEVARCIVGKLVEALIRSARRGEHIPPDLAAIVSQRFTFGIIMTDQSYDNEDKSYQVTSIMASHGREQTIPRLAALIGPSTSRLHSSQDTTSP</sequence>
<dbReference type="PANTHER" id="PTHR47165">
    <property type="entry name" value="OS03G0429900 PROTEIN"/>
    <property type="match status" value="1"/>
</dbReference>
<dbReference type="EMBL" id="GBRH01161794">
    <property type="protein sequence ID" value="JAE36102.1"/>
    <property type="molecule type" value="Transcribed_RNA"/>
</dbReference>
<reference evidence="1" key="2">
    <citation type="journal article" date="2015" name="Data Brief">
        <title>Shoot transcriptome of the giant reed, Arundo donax.</title>
        <authorList>
            <person name="Barrero R.A."/>
            <person name="Guerrero F.D."/>
            <person name="Moolhuijzen P."/>
            <person name="Goolsby J.A."/>
            <person name="Tidwell J."/>
            <person name="Bellgard S.E."/>
            <person name="Bellgard M.I."/>
        </authorList>
    </citation>
    <scope>NUCLEOTIDE SEQUENCE</scope>
    <source>
        <tissue evidence="1">Shoot tissue taken approximately 20 cm above the soil surface</tissue>
    </source>
</reference>
<reference evidence="1" key="1">
    <citation type="submission" date="2014-09" db="EMBL/GenBank/DDBJ databases">
        <authorList>
            <person name="Magalhaes I.L.F."/>
            <person name="Oliveira U."/>
            <person name="Santos F.R."/>
            <person name="Vidigal T.H.D.A."/>
            <person name="Brescovit A.D."/>
            <person name="Santos A.J."/>
        </authorList>
    </citation>
    <scope>NUCLEOTIDE SEQUENCE</scope>
    <source>
        <tissue evidence="1">Shoot tissue taken approximately 20 cm above the soil surface</tissue>
    </source>
</reference>
<evidence type="ECO:0000313" key="1">
    <source>
        <dbReference type="EMBL" id="JAE36102.1"/>
    </source>
</evidence>
<organism evidence="1">
    <name type="scientific">Arundo donax</name>
    <name type="common">Giant reed</name>
    <name type="synonym">Donax arundinaceus</name>
    <dbReference type="NCBI Taxonomy" id="35708"/>
    <lineage>
        <taxon>Eukaryota</taxon>
        <taxon>Viridiplantae</taxon>
        <taxon>Streptophyta</taxon>
        <taxon>Embryophyta</taxon>
        <taxon>Tracheophyta</taxon>
        <taxon>Spermatophyta</taxon>
        <taxon>Magnoliopsida</taxon>
        <taxon>Liliopsida</taxon>
        <taxon>Poales</taxon>
        <taxon>Poaceae</taxon>
        <taxon>PACMAD clade</taxon>
        <taxon>Arundinoideae</taxon>
        <taxon>Arundineae</taxon>
        <taxon>Arundo</taxon>
    </lineage>
</organism>
<protein>
    <submittedName>
        <fullName evidence="1">Uncharacterized protein</fullName>
    </submittedName>
</protein>
<dbReference type="AlphaFoldDB" id="A0A0A9HHB1"/>
<accession>A0A0A9HHB1</accession>